<dbReference type="GO" id="GO:0042277">
    <property type="term" value="F:peptide binding"/>
    <property type="evidence" value="ECO:0007669"/>
    <property type="project" value="TreeGrafter"/>
</dbReference>
<evidence type="ECO:0000256" key="2">
    <source>
        <dbReference type="ARBA" id="ARBA00022475"/>
    </source>
</evidence>
<dbReference type="InterPro" id="IPR017452">
    <property type="entry name" value="GPCR_Rhodpsn_7TM"/>
</dbReference>
<dbReference type="PANTHER" id="PTHR24241">
    <property type="entry name" value="NEUROPEPTIDE RECEPTOR-RELATED G-PROTEIN COUPLED RECEPTOR"/>
    <property type="match status" value="1"/>
</dbReference>
<accession>A0AAD7YG50</accession>
<proteinExistence type="predicted"/>
<keyword evidence="3 7" id="KW-0812">Transmembrane</keyword>
<dbReference type="PANTHER" id="PTHR24241:SF190">
    <property type="entry name" value="CARDIOACCELERATORY PEPTIDE RECEPTOR-LIKE PROTEIN"/>
    <property type="match status" value="1"/>
</dbReference>
<keyword evidence="4 7" id="KW-1133">Transmembrane helix</keyword>
<dbReference type="GO" id="GO:0032870">
    <property type="term" value="P:cellular response to hormone stimulus"/>
    <property type="evidence" value="ECO:0007669"/>
    <property type="project" value="TreeGrafter"/>
</dbReference>
<keyword evidence="2" id="KW-1003">Cell membrane</keyword>
<evidence type="ECO:0000259" key="8">
    <source>
        <dbReference type="PROSITE" id="PS50262"/>
    </source>
</evidence>
<feature type="transmembrane region" description="Helical" evidence="7">
    <location>
        <begin position="46"/>
        <end position="68"/>
    </location>
</feature>
<dbReference type="GO" id="GO:0005886">
    <property type="term" value="C:plasma membrane"/>
    <property type="evidence" value="ECO:0007669"/>
    <property type="project" value="UniProtKB-SubCell"/>
</dbReference>
<gene>
    <name evidence="9" type="ORF">PYW07_002584</name>
</gene>
<dbReference type="GO" id="GO:0004930">
    <property type="term" value="F:G protein-coupled receptor activity"/>
    <property type="evidence" value="ECO:0007669"/>
    <property type="project" value="TreeGrafter"/>
</dbReference>
<evidence type="ECO:0000256" key="3">
    <source>
        <dbReference type="ARBA" id="ARBA00022692"/>
    </source>
</evidence>
<protein>
    <recommendedName>
        <fullName evidence="8">G-protein coupled receptors family 1 profile domain-containing protein</fullName>
    </recommendedName>
</protein>
<keyword evidence="10" id="KW-1185">Reference proteome</keyword>
<evidence type="ECO:0000256" key="1">
    <source>
        <dbReference type="ARBA" id="ARBA00004651"/>
    </source>
</evidence>
<organism evidence="9 10">
    <name type="scientific">Mythimna separata</name>
    <name type="common">Oriental armyworm</name>
    <name type="synonym">Pseudaletia separata</name>
    <dbReference type="NCBI Taxonomy" id="271217"/>
    <lineage>
        <taxon>Eukaryota</taxon>
        <taxon>Metazoa</taxon>
        <taxon>Ecdysozoa</taxon>
        <taxon>Arthropoda</taxon>
        <taxon>Hexapoda</taxon>
        <taxon>Insecta</taxon>
        <taxon>Pterygota</taxon>
        <taxon>Neoptera</taxon>
        <taxon>Endopterygota</taxon>
        <taxon>Lepidoptera</taxon>
        <taxon>Glossata</taxon>
        <taxon>Ditrysia</taxon>
        <taxon>Noctuoidea</taxon>
        <taxon>Noctuidae</taxon>
        <taxon>Noctuinae</taxon>
        <taxon>Hadenini</taxon>
        <taxon>Mythimna</taxon>
    </lineage>
</organism>
<keyword evidence="5 7" id="KW-0472">Membrane</keyword>
<keyword evidence="6" id="KW-0675">Receptor</keyword>
<dbReference type="Proteomes" id="UP001231518">
    <property type="component" value="Chromosome 13"/>
</dbReference>
<comment type="caution">
    <text evidence="9">The sequence shown here is derived from an EMBL/GenBank/DDBJ whole genome shotgun (WGS) entry which is preliminary data.</text>
</comment>
<dbReference type="AlphaFoldDB" id="A0AAD7YG50"/>
<evidence type="ECO:0000256" key="7">
    <source>
        <dbReference type="SAM" id="Phobius"/>
    </source>
</evidence>
<feature type="transmembrane region" description="Helical" evidence="7">
    <location>
        <begin position="6"/>
        <end position="25"/>
    </location>
</feature>
<name>A0AAD7YG50_MYTSE</name>
<reference evidence="9" key="1">
    <citation type="submission" date="2023-03" db="EMBL/GenBank/DDBJ databases">
        <title>Chromosome-level genomes of two armyworms, Mythimna separata and Mythimna loreyi, provide insights into the biosynthesis and reception of sex pheromones.</title>
        <authorList>
            <person name="Zhao H."/>
        </authorList>
    </citation>
    <scope>NUCLEOTIDE SEQUENCE</scope>
    <source>
        <strain evidence="9">BeijingLab</strain>
        <tissue evidence="9">Pupa</tissue>
    </source>
</reference>
<dbReference type="Gene3D" id="1.20.1070.10">
    <property type="entry name" value="Rhodopsin 7-helix transmembrane proteins"/>
    <property type="match status" value="1"/>
</dbReference>
<feature type="domain" description="G-protein coupled receptors family 1 profile" evidence="8">
    <location>
        <begin position="1"/>
        <end position="73"/>
    </location>
</feature>
<evidence type="ECO:0000313" key="10">
    <source>
        <dbReference type="Proteomes" id="UP001231518"/>
    </source>
</evidence>
<dbReference type="SUPFAM" id="SSF81321">
    <property type="entry name" value="Family A G protein-coupled receptor-like"/>
    <property type="match status" value="1"/>
</dbReference>
<evidence type="ECO:0000313" key="9">
    <source>
        <dbReference type="EMBL" id="KAJ8714359.1"/>
    </source>
</evidence>
<dbReference type="EMBL" id="JARGEI010000019">
    <property type="protein sequence ID" value="KAJ8714359.1"/>
    <property type="molecule type" value="Genomic_DNA"/>
</dbReference>
<comment type="subcellular location">
    <subcellularLocation>
        <location evidence="1">Cell membrane</location>
        <topology evidence="1">Multi-pass membrane protein</topology>
    </subcellularLocation>
</comment>
<evidence type="ECO:0000256" key="6">
    <source>
        <dbReference type="ARBA" id="ARBA00023170"/>
    </source>
</evidence>
<evidence type="ECO:0000256" key="5">
    <source>
        <dbReference type="ARBA" id="ARBA00023136"/>
    </source>
</evidence>
<dbReference type="PROSITE" id="PS50262">
    <property type="entry name" value="G_PROTEIN_RECEP_F1_2"/>
    <property type="match status" value="1"/>
</dbReference>
<evidence type="ECO:0000256" key="4">
    <source>
        <dbReference type="ARBA" id="ARBA00022989"/>
    </source>
</evidence>
<sequence length="73" mass="8507">MTVTIVAVFALCWLPYATITMWSVFVCTSNRRVLERARRRTLRMTVTIVAVFALCWLPYATITMWSVFVCTHM</sequence>